<feature type="compositionally biased region" description="Basic and acidic residues" evidence="8">
    <location>
        <begin position="60"/>
        <end position="74"/>
    </location>
</feature>
<evidence type="ECO:0000256" key="7">
    <source>
        <dbReference type="ARBA" id="ARBA00023242"/>
    </source>
</evidence>
<dbReference type="InterPro" id="IPR018848">
    <property type="entry name" value="WIYLD_domain"/>
</dbReference>
<dbReference type="Pfam" id="PF05033">
    <property type="entry name" value="Pre-SET"/>
    <property type="match status" value="1"/>
</dbReference>
<keyword evidence="4" id="KW-0808">Transferase</keyword>
<accession>A0AA88U588</accession>
<reference evidence="11" key="1">
    <citation type="submission" date="2022-12" db="EMBL/GenBank/DDBJ databases">
        <title>Draft genome assemblies for two species of Escallonia (Escalloniales).</title>
        <authorList>
            <person name="Chanderbali A."/>
            <person name="Dervinis C."/>
            <person name="Anghel I."/>
            <person name="Soltis D."/>
            <person name="Soltis P."/>
            <person name="Zapata F."/>
        </authorList>
    </citation>
    <scope>NUCLEOTIDE SEQUENCE</scope>
    <source>
        <strain evidence="11">UCBG92.1500</strain>
        <tissue evidence="11">Leaf</tissue>
    </source>
</reference>
<dbReference type="PROSITE" id="PS51580">
    <property type="entry name" value="SAM_MT43_3"/>
    <property type="match status" value="1"/>
</dbReference>
<comment type="subcellular location">
    <subcellularLocation>
        <location evidence="2">Chromosome</location>
    </subcellularLocation>
    <subcellularLocation>
        <location evidence="1">Nucleus</location>
    </subcellularLocation>
</comment>
<feature type="region of interest" description="Disordered" evidence="8">
    <location>
        <begin position="59"/>
        <end position="98"/>
    </location>
</feature>
<keyword evidence="12" id="KW-1185">Reference proteome</keyword>
<dbReference type="Gene3D" id="1.10.8.850">
    <property type="entry name" value="Histone-lysine N methyltransferase , C-terminal domain-like"/>
    <property type="match status" value="1"/>
</dbReference>
<dbReference type="PANTHER" id="PTHR46450:SF24">
    <property type="entry name" value="HISTONE-LYSINE N-METHYLTRANSFERASE SUVR4"/>
    <property type="match status" value="1"/>
</dbReference>
<dbReference type="SMART" id="SM00468">
    <property type="entry name" value="PreSET"/>
    <property type="match status" value="1"/>
</dbReference>
<name>A0AA88U588_9ASTE</name>
<dbReference type="SUPFAM" id="SSF82199">
    <property type="entry name" value="SET domain"/>
    <property type="match status" value="1"/>
</dbReference>
<dbReference type="PROSITE" id="PS50867">
    <property type="entry name" value="PRE_SET"/>
    <property type="match status" value="1"/>
</dbReference>
<dbReference type="CDD" id="cd10538">
    <property type="entry name" value="SET_SETDB-like"/>
    <property type="match status" value="1"/>
</dbReference>
<dbReference type="InterPro" id="IPR001214">
    <property type="entry name" value="SET_dom"/>
</dbReference>
<keyword evidence="5" id="KW-0479">Metal-binding</keyword>
<evidence type="ECO:0000313" key="11">
    <source>
        <dbReference type="EMBL" id="KAK2972088.1"/>
    </source>
</evidence>
<dbReference type="FunFam" id="2.170.270.10:FF:000046">
    <property type="entry name" value="SET-domain containing protein lysine methyltransferase family protein"/>
    <property type="match status" value="1"/>
</dbReference>
<feature type="compositionally biased region" description="Basic and acidic residues" evidence="8">
    <location>
        <begin position="87"/>
        <end position="98"/>
    </location>
</feature>
<keyword evidence="3" id="KW-0158">Chromosome</keyword>
<dbReference type="AlphaFoldDB" id="A0AA88U588"/>
<dbReference type="GO" id="GO:0005634">
    <property type="term" value="C:nucleus"/>
    <property type="evidence" value="ECO:0007669"/>
    <property type="project" value="UniProtKB-SubCell"/>
</dbReference>
<evidence type="ECO:0000313" key="12">
    <source>
        <dbReference type="Proteomes" id="UP001187471"/>
    </source>
</evidence>
<evidence type="ECO:0000256" key="4">
    <source>
        <dbReference type="ARBA" id="ARBA00022679"/>
    </source>
</evidence>
<evidence type="ECO:0000256" key="3">
    <source>
        <dbReference type="ARBA" id="ARBA00022454"/>
    </source>
</evidence>
<dbReference type="Pfam" id="PF00856">
    <property type="entry name" value="SET"/>
    <property type="match status" value="1"/>
</dbReference>
<dbReference type="GO" id="GO:0008270">
    <property type="term" value="F:zinc ion binding"/>
    <property type="evidence" value="ECO:0007669"/>
    <property type="project" value="InterPro"/>
</dbReference>
<evidence type="ECO:0000259" key="10">
    <source>
        <dbReference type="PROSITE" id="PS50867"/>
    </source>
</evidence>
<proteinExistence type="predicted"/>
<organism evidence="11 12">
    <name type="scientific">Escallonia rubra</name>
    <dbReference type="NCBI Taxonomy" id="112253"/>
    <lineage>
        <taxon>Eukaryota</taxon>
        <taxon>Viridiplantae</taxon>
        <taxon>Streptophyta</taxon>
        <taxon>Embryophyta</taxon>
        <taxon>Tracheophyta</taxon>
        <taxon>Spermatophyta</taxon>
        <taxon>Magnoliopsida</taxon>
        <taxon>eudicotyledons</taxon>
        <taxon>Gunneridae</taxon>
        <taxon>Pentapetalae</taxon>
        <taxon>asterids</taxon>
        <taxon>campanulids</taxon>
        <taxon>Escalloniales</taxon>
        <taxon>Escalloniaceae</taxon>
        <taxon>Escallonia</taxon>
    </lineage>
</organism>
<feature type="domain" description="Pre-SET" evidence="10">
    <location>
        <begin position="222"/>
        <end position="318"/>
    </location>
</feature>
<dbReference type="Proteomes" id="UP001187471">
    <property type="component" value="Unassembled WGS sequence"/>
</dbReference>
<evidence type="ECO:0000256" key="8">
    <source>
        <dbReference type="SAM" id="MobiDB-lite"/>
    </source>
</evidence>
<evidence type="ECO:0000256" key="1">
    <source>
        <dbReference type="ARBA" id="ARBA00004123"/>
    </source>
</evidence>
<evidence type="ECO:0000256" key="5">
    <source>
        <dbReference type="ARBA" id="ARBA00022723"/>
    </source>
</evidence>
<dbReference type="InterPro" id="IPR025776">
    <property type="entry name" value="SUVR4/1/2"/>
</dbReference>
<dbReference type="Pfam" id="PF10440">
    <property type="entry name" value="WIYLD"/>
    <property type="match status" value="1"/>
</dbReference>
<dbReference type="SMART" id="SM00317">
    <property type="entry name" value="SET"/>
    <property type="match status" value="1"/>
</dbReference>
<evidence type="ECO:0000259" key="9">
    <source>
        <dbReference type="PROSITE" id="PS50280"/>
    </source>
</evidence>
<dbReference type="EMBL" id="JAVXUO010002539">
    <property type="protein sequence ID" value="KAK2972088.1"/>
    <property type="molecule type" value="Genomic_DNA"/>
</dbReference>
<evidence type="ECO:0000256" key="2">
    <source>
        <dbReference type="ARBA" id="ARBA00004286"/>
    </source>
</evidence>
<keyword evidence="6" id="KW-0862">Zinc</keyword>
<dbReference type="Gene3D" id="2.170.270.10">
    <property type="entry name" value="SET domain"/>
    <property type="match status" value="1"/>
</dbReference>
<evidence type="ECO:0000256" key="6">
    <source>
        <dbReference type="ARBA" id="ARBA00022833"/>
    </source>
</evidence>
<protein>
    <submittedName>
        <fullName evidence="11">Uncharacterized protein</fullName>
    </submittedName>
</protein>
<dbReference type="GO" id="GO:0042054">
    <property type="term" value="F:histone methyltransferase activity"/>
    <property type="evidence" value="ECO:0007669"/>
    <property type="project" value="InterPro"/>
</dbReference>
<dbReference type="InterPro" id="IPR043017">
    <property type="entry name" value="WIYLD_dom_sf"/>
</dbReference>
<sequence>MEPNQRGSKAFSAMKKLGVPKDTVKRVLKKLLKLYGNNWELIEEDNYHTLADAIFEEAEDKAREDKKNDAKLYDGTEPPSKRPHLGQQEDRASLAADSRSKMLLLKEDRKRYAAGDSGGQVMVPDIGPLGSDTFAREMIVNKSISESSKQPTGQEEMNFFNRIRDITKGKERVAISLLDEIGNERLPDFVYMSQSVVHQNAYVHVSLARIADEDSCPSCIGDCLSNIIPCACARDTGGEFAYTTKGLLKEEFLRACFSVTREPQKHYKFVCQECPLEKARNMYRPEPCKGHLIRKFIKECWTKCGCDMQCGNRVVQRGISCHLQVFLTNEGKGWGLRTLQELPEGAFVCEYAGEILTNMELYERNKKSSGDDRHTYPVLLDADWGSEGVLNDEDALCLDATFYGNVARFINHRCSDANLLEVPVEVENPDHHYYHLAFFTNRKVEAFEELTWDYGIDFTDRSHPIKAFRCCCASPSCRDMK</sequence>
<dbReference type="PANTHER" id="PTHR46450">
    <property type="entry name" value="INACTIVE HISTONE-LYSINE N-METHYLTRANSFERASE SUVR1-RELATED"/>
    <property type="match status" value="1"/>
</dbReference>
<dbReference type="InterPro" id="IPR046341">
    <property type="entry name" value="SET_dom_sf"/>
</dbReference>
<dbReference type="InterPro" id="IPR007728">
    <property type="entry name" value="Pre-SET_dom"/>
</dbReference>
<comment type="caution">
    <text evidence="11">The sequence shown here is derived from an EMBL/GenBank/DDBJ whole genome shotgun (WGS) entry which is preliminary data.</text>
</comment>
<dbReference type="PROSITE" id="PS50280">
    <property type="entry name" value="SET"/>
    <property type="match status" value="1"/>
</dbReference>
<keyword evidence="7" id="KW-0539">Nucleus</keyword>
<feature type="domain" description="SET" evidence="9">
    <location>
        <begin position="321"/>
        <end position="455"/>
    </location>
</feature>
<gene>
    <name evidence="11" type="ORF">RJ640_010251</name>
</gene>
<dbReference type="GO" id="GO:0005694">
    <property type="term" value="C:chromosome"/>
    <property type="evidence" value="ECO:0007669"/>
    <property type="project" value="UniProtKB-SubCell"/>
</dbReference>